<dbReference type="Proteomes" id="UP001443914">
    <property type="component" value="Unassembled WGS sequence"/>
</dbReference>
<reference evidence="7" key="1">
    <citation type="submission" date="2024-03" db="EMBL/GenBank/DDBJ databases">
        <title>WGS assembly of Saponaria officinalis var. Norfolk2.</title>
        <authorList>
            <person name="Jenkins J."/>
            <person name="Shu S."/>
            <person name="Grimwood J."/>
            <person name="Barry K."/>
            <person name="Goodstein D."/>
            <person name="Schmutz J."/>
            <person name="Leebens-Mack J."/>
            <person name="Osbourn A."/>
        </authorList>
    </citation>
    <scope>NUCLEOTIDE SEQUENCE [LARGE SCALE GENOMIC DNA]</scope>
    <source>
        <strain evidence="7">JIC</strain>
    </source>
</reference>
<dbReference type="InterPro" id="IPR004963">
    <property type="entry name" value="PAE/NOTUM"/>
</dbReference>
<keyword evidence="6" id="KW-0378">Hydrolase</keyword>
<gene>
    <name evidence="7" type="ORF">RND81_13G079300</name>
</gene>
<evidence type="ECO:0000313" key="8">
    <source>
        <dbReference type="Proteomes" id="UP001443914"/>
    </source>
</evidence>
<evidence type="ECO:0000256" key="4">
    <source>
        <dbReference type="ARBA" id="ARBA00022512"/>
    </source>
</evidence>
<dbReference type="Pfam" id="PF03283">
    <property type="entry name" value="PAE"/>
    <property type="match status" value="1"/>
</dbReference>
<accession>A0AAW1GV03</accession>
<evidence type="ECO:0000313" key="7">
    <source>
        <dbReference type="EMBL" id="KAK9668699.1"/>
    </source>
</evidence>
<evidence type="ECO:0000256" key="5">
    <source>
        <dbReference type="ARBA" id="ARBA00023316"/>
    </source>
</evidence>
<keyword evidence="6" id="KW-0964">Secreted</keyword>
<sequence length="54" mass="6150">MQLFYQNVANLHSVAKTMPTDCVAKMDPGLCFFPQQIVRSIKTPIFLVNPAYDF</sequence>
<evidence type="ECO:0000256" key="3">
    <source>
        <dbReference type="ARBA" id="ARBA00005784"/>
    </source>
</evidence>
<evidence type="ECO:0000256" key="1">
    <source>
        <dbReference type="ARBA" id="ARBA00003534"/>
    </source>
</evidence>
<organism evidence="7 8">
    <name type="scientific">Saponaria officinalis</name>
    <name type="common">Common soapwort</name>
    <name type="synonym">Lychnis saponaria</name>
    <dbReference type="NCBI Taxonomy" id="3572"/>
    <lineage>
        <taxon>Eukaryota</taxon>
        <taxon>Viridiplantae</taxon>
        <taxon>Streptophyta</taxon>
        <taxon>Embryophyta</taxon>
        <taxon>Tracheophyta</taxon>
        <taxon>Spermatophyta</taxon>
        <taxon>Magnoliopsida</taxon>
        <taxon>eudicotyledons</taxon>
        <taxon>Gunneridae</taxon>
        <taxon>Pentapetalae</taxon>
        <taxon>Caryophyllales</taxon>
        <taxon>Caryophyllaceae</taxon>
        <taxon>Caryophylleae</taxon>
        <taxon>Saponaria</taxon>
    </lineage>
</organism>
<dbReference type="PANTHER" id="PTHR21562:SF83">
    <property type="entry name" value="PECTIN ACETYLESTERASE 4"/>
    <property type="match status" value="1"/>
</dbReference>
<name>A0AAW1GV03_SAPOF</name>
<comment type="similarity">
    <text evidence="3 6">Belongs to the pectinacetylesterase family.</text>
</comment>
<dbReference type="EC" id="3.1.1.-" evidence="6"/>
<keyword evidence="4 6" id="KW-0134">Cell wall</keyword>
<dbReference type="GO" id="GO:0016787">
    <property type="term" value="F:hydrolase activity"/>
    <property type="evidence" value="ECO:0007669"/>
    <property type="project" value="UniProtKB-KW"/>
</dbReference>
<comment type="caution">
    <text evidence="7">The sequence shown here is derived from an EMBL/GenBank/DDBJ whole genome shotgun (WGS) entry which is preliminary data.</text>
</comment>
<evidence type="ECO:0000256" key="6">
    <source>
        <dbReference type="RuleBase" id="RU363114"/>
    </source>
</evidence>
<comment type="function">
    <text evidence="1 6">Hydrolyzes acetyl esters in homogalacturonan regions of pectin. In type I primary cell wall, galacturonic acid residues of pectin can be acetylated at the O-2 and O-3 positions. Decreasing the degree of acetylation of pectin gels in vitro alters their physical properties.</text>
</comment>
<proteinExistence type="inferred from homology"/>
<protein>
    <recommendedName>
        <fullName evidence="6">Pectin acetylesterase</fullName>
        <ecNumber evidence="6">3.1.1.-</ecNumber>
    </recommendedName>
</protein>
<comment type="subcellular location">
    <subcellularLocation>
        <location evidence="2 6">Secreted</location>
        <location evidence="2 6">Cell wall</location>
    </subcellularLocation>
</comment>
<dbReference type="AlphaFoldDB" id="A0AAW1GV03"/>
<evidence type="ECO:0000256" key="2">
    <source>
        <dbReference type="ARBA" id="ARBA00004191"/>
    </source>
</evidence>
<keyword evidence="5 6" id="KW-0961">Cell wall biogenesis/degradation</keyword>
<dbReference type="EMBL" id="JBDFQZ010000013">
    <property type="protein sequence ID" value="KAK9668699.1"/>
    <property type="molecule type" value="Genomic_DNA"/>
</dbReference>
<dbReference type="GO" id="GO:0071555">
    <property type="term" value="P:cell wall organization"/>
    <property type="evidence" value="ECO:0007669"/>
    <property type="project" value="UniProtKB-KW"/>
</dbReference>
<dbReference type="PANTHER" id="PTHR21562">
    <property type="entry name" value="NOTUM-RELATED"/>
    <property type="match status" value="1"/>
</dbReference>
<keyword evidence="8" id="KW-1185">Reference proteome</keyword>